<sequence length="226" mass="25702">MPTSGLLFATSKIKNPELSDDVYNKWYNDIHLPDVLATGGAPIALRYKNKNKDAKMPYLALYPLDDLAFMESEKFKNIPLTSDMLPGKGEAYENIEFEIRTYVPIQKFEGQIEKSGRGNCIICVAMEPAEGTDEEFDEWYRKQHLDMLSMVRGYRRTTRYKLAPGNDSSLPRYLALHEYDDSDVPGDQLKLVVGTEWSKKIIGEAKAFDRDVYELVKEAGKTGAKL</sequence>
<evidence type="ECO:0008006" key="3">
    <source>
        <dbReference type="Google" id="ProtNLM"/>
    </source>
</evidence>
<gene>
    <name evidence="1" type="ORF">LTR16_001527</name>
</gene>
<evidence type="ECO:0000313" key="2">
    <source>
        <dbReference type="Proteomes" id="UP001357485"/>
    </source>
</evidence>
<reference evidence="1 2" key="1">
    <citation type="submission" date="2023-08" db="EMBL/GenBank/DDBJ databases">
        <title>Black Yeasts Isolated from many extreme environments.</title>
        <authorList>
            <person name="Coleine C."/>
            <person name="Stajich J.E."/>
            <person name="Selbmann L."/>
        </authorList>
    </citation>
    <scope>NUCLEOTIDE SEQUENCE [LARGE SCALE GENOMIC DNA]</scope>
    <source>
        <strain evidence="1 2">CCFEE 536</strain>
    </source>
</reference>
<dbReference type="EMBL" id="JAVRRA010024702">
    <property type="protein sequence ID" value="KAK5130439.1"/>
    <property type="molecule type" value="Genomic_DNA"/>
</dbReference>
<organism evidence="1 2">
    <name type="scientific">Cryomyces antarcticus</name>
    <dbReference type="NCBI Taxonomy" id="329879"/>
    <lineage>
        <taxon>Eukaryota</taxon>
        <taxon>Fungi</taxon>
        <taxon>Dikarya</taxon>
        <taxon>Ascomycota</taxon>
        <taxon>Pezizomycotina</taxon>
        <taxon>Dothideomycetes</taxon>
        <taxon>Dothideomycetes incertae sedis</taxon>
        <taxon>Cryomyces</taxon>
    </lineage>
</organism>
<evidence type="ECO:0000313" key="1">
    <source>
        <dbReference type="EMBL" id="KAK5130439.1"/>
    </source>
</evidence>
<dbReference type="SUPFAM" id="SSF54909">
    <property type="entry name" value="Dimeric alpha+beta barrel"/>
    <property type="match status" value="1"/>
</dbReference>
<accession>A0ABR0KU01</accession>
<dbReference type="Proteomes" id="UP001357485">
    <property type="component" value="Unassembled WGS sequence"/>
</dbReference>
<name>A0ABR0KU01_9PEZI</name>
<protein>
    <recommendedName>
        <fullName evidence="3">EthD domain-containing protein</fullName>
    </recommendedName>
</protein>
<dbReference type="InterPro" id="IPR011008">
    <property type="entry name" value="Dimeric_a/b-barrel"/>
</dbReference>
<keyword evidence="2" id="KW-1185">Reference proteome</keyword>
<proteinExistence type="predicted"/>
<comment type="caution">
    <text evidence="1">The sequence shown here is derived from an EMBL/GenBank/DDBJ whole genome shotgun (WGS) entry which is preliminary data.</text>
</comment>